<dbReference type="Proteomes" id="UP000076335">
    <property type="component" value="Unassembled WGS sequence"/>
</dbReference>
<protein>
    <submittedName>
        <fullName evidence="2">Uncharacterized protein</fullName>
    </submittedName>
</protein>
<reference evidence="2 3" key="1">
    <citation type="submission" date="2015-12" db="EMBL/GenBank/DDBJ databases">
        <title>Genome sequence of Thalassospira lucentensis MCCC 1A02072.</title>
        <authorList>
            <person name="Lu L."/>
            <person name="Lai Q."/>
            <person name="Shao Z."/>
            <person name="Qian P."/>
        </authorList>
    </citation>
    <scope>NUCLEOTIDE SEQUENCE [LARGE SCALE GENOMIC DNA]</scope>
    <source>
        <strain evidence="2 3">MCCC 1A02072</strain>
    </source>
</reference>
<dbReference type="RefSeq" id="WP_062952316.1">
    <property type="nucleotide sequence ID" value="NZ_LPVY01000019.1"/>
</dbReference>
<feature type="transmembrane region" description="Helical" evidence="1">
    <location>
        <begin position="60"/>
        <end position="81"/>
    </location>
</feature>
<organism evidence="2 3">
    <name type="scientific">Thalassospira lucentensis</name>
    <dbReference type="NCBI Taxonomy" id="168935"/>
    <lineage>
        <taxon>Bacteria</taxon>
        <taxon>Pseudomonadati</taxon>
        <taxon>Pseudomonadota</taxon>
        <taxon>Alphaproteobacteria</taxon>
        <taxon>Rhodospirillales</taxon>
        <taxon>Thalassospiraceae</taxon>
        <taxon>Thalassospira</taxon>
    </lineage>
</organism>
<comment type="caution">
    <text evidence="2">The sequence shown here is derived from an EMBL/GenBank/DDBJ whole genome shotgun (WGS) entry which is preliminary data.</text>
</comment>
<dbReference type="OrthoDB" id="7360728at2"/>
<keyword evidence="1" id="KW-0472">Membrane</keyword>
<dbReference type="EMBL" id="LPVY01000019">
    <property type="protein sequence ID" value="KZB63153.1"/>
    <property type="molecule type" value="Genomic_DNA"/>
</dbReference>
<evidence type="ECO:0000256" key="1">
    <source>
        <dbReference type="SAM" id="Phobius"/>
    </source>
</evidence>
<sequence length="97" mass="10549">MNRLKKFLRDVVLIIAVFPLVALWLLVLTGMFSPESLIVFVMALREVDADQLAGLMRSAVHIWIALSIVLALVRLFLGLGASSSPTATKQKGSQPCA</sequence>
<keyword evidence="1" id="KW-0812">Transmembrane</keyword>
<name>A0A154L3W4_9PROT</name>
<proteinExistence type="predicted"/>
<keyword evidence="1" id="KW-1133">Transmembrane helix</keyword>
<feature type="transmembrane region" description="Helical" evidence="1">
    <location>
        <begin position="12"/>
        <end position="32"/>
    </location>
</feature>
<evidence type="ECO:0000313" key="3">
    <source>
        <dbReference type="Proteomes" id="UP000076335"/>
    </source>
</evidence>
<dbReference type="AlphaFoldDB" id="A0A154L3W4"/>
<gene>
    <name evidence="2" type="ORF">AUP42_01805</name>
</gene>
<accession>A0A154L3W4</accession>
<evidence type="ECO:0000313" key="2">
    <source>
        <dbReference type="EMBL" id="KZB63153.1"/>
    </source>
</evidence>